<evidence type="ECO:0000313" key="1">
    <source>
        <dbReference type="EMBL" id="SED63073.1"/>
    </source>
</evidence>
<name>A0A1H5C8G3_9BRAD</name>
<organism evidence="1 2">
    <name type="scientific">Bradyrhizobium erythrophlei</name>
    <dbReference type="NCBI Taxonomy" id="1437360"/>
    <lineage>
        <taxon>Bacteria</taxon>
        <taxon>Pseudomonadati</taxon>
        <taxon>Pseudomonadota</taxon>
        <taxon>Alphaproteobacteria</taxon>
        <taxon>Hyphomicrobiales</taxon>
        <taxon>Nitrobacteraceae</taxon>
        <taxon>Bradyrhizobium</taxon>
    </lineage>
</organism>
<evidence type="ECO:0000313" key="2">
    <source>
        <dbReference type="Proteomes" id="UP000198992"/>
    </source>
</evidence>
<accession>A0A1H5C8G3</accession>
<sequence length="234" mass="26634">MPLSNDSWIAEYSTIDPERLHALGVITLYWNICERGLFQIFCTLFGFHSSLGWIIAHDMGDRSISERITEILKIRQNEPDEEASIENLLEVYDACRQNRNTFTHFMVNFNKLRPEPGDESNYQFSRMKGPSRIAKQFPSTLVDVRRVAADIRTLSIHIHGVNHALVGRSLRSLGIAGAPLPPTLALPALVSIPLPEADREPQPQRPPSVLRLTEEEWIAKYRKEGRPLPDREGE</sequence>
<protein>
    <submittedName>
        <fullName evidence="1">Uncharacterized protein</fullName>
    </submittedName>
</protein>
<proteinExistence type="predicted"/>
<reference evidence="1 2" key="1">
    <citation type="submission" date="2016-10" db="EMBL/GenBank/DDBJ databases">
        <authorList>
            <person name="de Groot N.N."/>
        </authorList>
    </citation>
    <scope>NUCLEOTIDE SEQUENCE [LARGE SCALE GENOMIC DNA]</scope>
    <source>
        <strain evidence="1 2">MT12</strain>
    </source>
</reference>
<gene>
    <name evidence="1" type="ORF">SAMN05444164_5298</name>
</gene>
<dbReference type="AlphaFoldDB" id="A0A1H5C8G3"/>
<dbReference type="Proteomes" id="UP000198992">
    <property type="component" value="Unassembled WGS sequence"/>
</dbReference>
<dbReference type="EMBL" id="FNTH01000001">
    <property type="protein sequence ID" value="SED63073.1"/>
    <property type="molecule type" value="Genomic_DNA"/>
</dbReference>